<organism evidence="3 4">
    <name type="scientific">Brachybacterium phenoliresistens</name>
    <dbReference type="NCBI Taxonomy" id="396014"/>
    <lineage>
        <taxon>Bacteria</taxon>
        <taxon>Bacillati</taxon>
        <taxon>Actinomycetota</taxon>
        <taxon>Actinomycetes</taxon>
        <taxon>Micrococcales</taxon>
        <taxon>Dermabacteraceae</taxon>
        <taxon>Brachybacterium</taxon>
    </lineage>
</organism>
<keyword evidence="4" id="KW-1185">Reference proteome</keyword>
<keyword evidence="2" id="KW-1133">Transmembrane helix</keyword>
<dbReference type="Proteomes" id="UP000023067">
    <property type="component" value="Unassembled WGS sequence"/>
</dbReference>
<feature type="region of interest" description="Disordered" evidence="1">
    <location>
        <begin position="124"/>
        <end position="169"/>
    </location>
</feature>
<protein>
    <recommendedName>
        <fullName evidence="5">Cell division protein FtsL</fullName>
    </recommendedName>
</protein>
<evidence type="ECO:0000313" key="3">
    <source>
        <dbReference type="EMBL" id="EWS81250.1"/>
    </source>
</evidence>
<keyword evidence="2" id="KW-0812">Transmembrane</keyword>
<dbReference type="Pfam" id="PF04977">
    <property type="entry name" value="DivIC"/>
    <property type="match status" value="1"/>
</dbReference>
<evidence type="ECO:0008006" key="5">
    <source>
        <dbReference type="Google" id="ProtNLM"/>
    </source>
</evidence>
<feature type="compositionally biased region" description="Low complexity" evidence="1">
    <location>
        <begin position="132"/>
        <end position="143"/>
    </location>
</feature>
<evidence type="ECO:0000256" key="2">
    <source>
        <dbReference type="SAM" id="Phobius"/>
    </source>
</evidence>
<keyword evidence="2" id="KW-0472">Membrane</keyword>
<feature type="transmembrane region" description="Helical" evidence="2">
    <location>
        <begin position="38"/>
        <end position="58"/>
    </location>
</feature>
<dbReference type="STRING" id="396014.BF93_18960"/>
<accession>Z9JS93</accession>
<dbReference type="HOGENOM" id="CLU_1641001_0_0_11"/>
<sequence>MARTTALRATAPDTLAPAARPRLAVVARPDPGRSSVPFAVLCTLIVVTALAAVLILNIQMSDQSYQITRLQNQSQRLTEQQQALAEQNERLGTPQELEKRAKELGMVPVTEPSYIDLATGTVIGQGEEGSSEEGAAASETSTELTPAIVPPARIYDQTPDYHGMGNEGA</sequence>
<evidence type="ECO:0000313" key="4">
    <source>
        <dbReference type="Proteomes" id="UP000023067"/>
    </source>
</evidence>
<dbReference type="PATRIC" id="fig|396014.3.peg.2127"/>
<evidence type="ECO:0000256" key="1">
    <source>
        <dbReference type="SAM" id="MobiDB-lite"/>
    </source>
</evidence>
<dbReference type="eggNOG" id="COG2919">
    <property type="taxonomic scope" value="Bacteria"/>
</dbReference>
<reference evidence="3 4" key="1">
    <citation type="submission" date="2014-02" db="EMBL/GenBank/DDBJ databases">
        <title>Genome sequence of Brachybacterium phenoliresistens strain W13A50.</title>
        <authorList>
            <person name="Wang X."/>
        </authorList>
    </citation>
    <scope>NUCLEOTIDE SEQUENCE [LARGE SCALE GENOMIC DNA]</scope>
    <source>
        <strain evidence="3 4">W13A50</strain>
    </source>
</reference>
<proteinExistence type="predicted"/>
<dbReference type="InterPro" id="IPR007060">
    <property type="entry name" value="FtsL/DivIC"/>
</dbReference>
<dbReference type="RefSeq" id="WP_038372515.1">
    <property type="nucleotide sequence ID" value="NZ_BAAAOW010000002.1"/>
</dbReference>
<comment type="caution">
    <text evidence="3">The sequence shown here is derived from an EMBL/GenBank/DDBJ whole genome shotgun (WGS) entry which is preliminary data.</text>
</comment>
<dbReference type="OrthoDB" id="4792842at2"/>
<dbReference type="AlphaFoldDB" id="Z9JS93"/>
<name>Z9JS93_9MICO</name>
<dbReference type="EMBL" id="JDYK01000009">
    <property type="protein sequence ID" value="EWS81250.1"/>
    <property type="molecule type" value="Genomic_DNA"/>
</dbReference>
<gene>
    <name evidence="3" type="ORF">BF93_18960</name>
</gene>